<dbReference type="FunFam" id="3.30.160.60:FF:000210">
    <property type="entry name" value="Zinc finger RNA-binding protein 2"/>
    <property type="match status" value="1"/>
</dbReference>
<feature type="compositionally biased region" description="Basic and acidic residues" evidence="1">
    <location>
        <begin position="970"/>
        <end position="987"/>
    </location>
</feature>
<dbReference type="InterPro" id="IPR006561">
    <property type="entry name" value="DZF_dom"/>
</dbReference>
<evidence type="ECO:0000313" key="3">
    <source>
        <dbReference type="EMBL" id="CAD7225952.1"/>
    </source>
</evidence>
<organism evidence="3">
    <name type="scientific">Cyprideis torosa</name>
    <dbReference type="NCBI Taxonomy" id="163714"/>
    <lineage>
        <taxon>Eukaryota</taxon>
        <taxon>Metazoa</taxon>
        <taxon>Ecdysozoa</taxon>
        <taxon>Arthropoda</taxon>
        <taxon>Crustacea</taxon>
        <taxon>Oligostraca</taxon>
        <taxon>Ostracoda</taxon>
        <taxon>Podocopa</taxon>
        <taxon>Podocopida</taxon>
        <taxon>Cytherocopina</taxon>
        <taxon>Cytheroidea</taxon>
        <taxon>Cytherideidae</taxon>
        <taxon>Cyprideis</taxon>
    </lineage>
</organism>
<dbReference type="SMART" id="SM00572">
    <property type="entry name" value="DZF"/>
    <property type="match status" value="1"/>
</dbReference>
<dbReference type="GO" id="GO:0003725">
    <property type="term" value="F:double-stranded RNA binding"/>
    <property type="evidence" value="ECO:0007669"/>
    <property type="project" value="TreeGrafter"/>
</dbReference>
<dbReference type="FunFam" id="1.10.1410.40:FF:000001">
    <property type="entry name" value="interleukin enhancer-binding factor 3 isoform X1"/>
    <property type="match status" value="1"/>
</dbReference>
<feature type="region of interest" description="Disordered" evidence="1">
    <location>
        <begin position="945"/>
        <end position="987"/>
    </location>
</feature>
<feature type="compositionally biased region" description="Low complexity" evidence="1">
    <location>
        <begin position="169"/>
        <end position="189"/>
    </location>
</feature>
<feature type="compositionally biased region" description="Polar residues" evidence="1">
    <location>
        <begin position="190"/>
        <end position="204"/>
    </location>
</feature>
<dbReference type="InterPro" id="IPR043519">
    <property type="entry name" value="NT_sf"/>
</dbReference>
<dbReference type="EMBL" id="OB660703">
    <property type="protein sequence ID" value="CAD7225952.1"/>
    <property type="molecule type" value="Genomic_DNA"/>
</dbReference>
<dbReference type="PANTHER" id="PTHR45762">
    <property type="entry name" value="ZINC FINGER RNA-BINDING PROTEIN"/>
    <property type="match status" value="1"/>
</dbReference>
<dbReference type="FunFam" id="3.30.460.10:FF:000010">
    <property type="entry name" value="Zinc finger RNA-binding protein 2"/>
    <property type="match status" value="1"/>
</dbReference>
<feature type="domain" description="DZF" evidence="2">
    <location>
        <begin position="608"/>
        <end position="980"/>
    </location>
</feature>
<dbReference type="OrthoDB" id="8898434at2759"/>
<dbReference type="InterPro" id="IPR049402">
    <property type="entry name" value="DZF_dom_C"/>
</dbReference>
<dbReference type="Gene3D" id="1.10.1410.40">
    <property type="match status" value="1"/>
</dbReference>
<dbReference type="SUPFAM" id="SSF57667">
    <property type="entry name" value="beta-beta-alpha zinc fingers"/>
    <property type="match status" value="3"/>
</dbReference>
<sequence length="987" mass="105098">MSANSYYGFTHGGTQYGATGTYQAAPIGAAAAPAAGYATVAAQPTAVAYTAAPATPRSAYENNYQAPAAHATYAAGATQGTVTYDYQSYQRAAGSAGQPPAGTAYYTPTATVAYTTQSYAVASKPAYSSTANYAVAAVTPTAATPQQTQTVAQPPKKNVQSYTSAKVTQNQPYAQPMQQQEYHQPQAQQKSAVNSGTFSTNQSVQPSYIRNLTQIASTGSYQQNSGRGGGAANRGGRYWNKGRGGAQAASGAPRSQQLHYCDVCKISCAGPLTYREHLEGQKHKKKEIALKGGTAAVLPKGGSALRCDLCDVACTGSDAYAAHIRGSKHLKVVKLHQRLGKPIPSNEPTVISNSKKIETKKPGTSITPTKSPGAAGTTTVAVKKTVGVPKVNFVGGTVLQTTPGSAQAKEIKKPSTTGSGTVVPKVATATVGSSGDVEMVEIPKLPDEKLHAPVGADYIETTTDDTGKPVSFHCKLCDCKFTDPNAKEMHLKGRRHRLSYKKKVDPTLEVEIKPQWNSRFGGRGKNALVDRKAAAQAKRNFHDEMRLCEEERMFWEGQRQGDTPPGLGGMMPPGPIGGPPRMPPLGGGMPPRFGPPGPMGMGPMAGPRGMGPGLIASSGTRAIDDRHIMSKHAQIVPKEDVFSAIHKFVNHAEKALKAVSDILAQKDSSEGAATGEWSGRNASESEEGTPGAKERALKGVMRIGDLAKGLLLRDENTACLVILCSVKPTVTLLEQVVEALPEQFSKIAPDTKINIVKLPKESCFEITTEGELAMTLRITLTAPVMRTATDDSAHPDPPDVLNRGKCLEALAEVRHAKWFQAKAAPLNACVIVLRILRDFVKRNPKWAPMQPWALELLVQKVIESAGVILGVSEALRSRVFEALASGFLFPDSPGLLDPCEKDQTDALQGMSAQQCEDITASAQVAVRQIAFRQVHKVLGIDAVIPPFRGGPPQQTQARKRPLDSAEMDTEDKQKQLKQEALSIKKEN</sequence>
<dbReference type="InterPro" id="IPR003604">
    <property type="entry name" value="Matrin/U1-like-C_Znf_C2H2"/>
</dbReference>
<evidence type="ECO:0000259" key="2">
    <source>
        <dbReference type="PROSITE" id="PS51703"/>
    </source>
</evidence>
<dbReference type="Pfam" id="PF12874">
    <property type="entry name" value="zf-met"/>
    <property type="match status" value="3"/>
</dbReference>
<dbReference type="PROSITE" id="PS51703">
    <property type="entry name" value="DZF"/>
    <property type="match status" value="1"/>
</dbReference>
<name>A0A7R8W7T2_9CRUS</name>
<dbReference type="GO" id="GO:0071011">
    <property type="term" value="C:precatalytic spliceosome"/>
    <property type="evidence" value="ECO:0007669"/>
    <property type="project" value="TreeGrafter"/>
</dbReference>
<dbReference type="FunFam" id="3.30.160.60:FF:002080">
    <property type="entry name" value="Zinc finger RNA-binding protein"/>
    <property type="match status" value="1"/>
</dbReference>
<dbReference type="Pfam" id="PF07528">
    <property type="entry name" value="DZF_N"/>
    <property type="match status" value="1"/>
</dbReference>
<accession>A0A7R8W7T2</accession>
<dbReference type="InterPro" id="IPR013087">
    <property type="entry name" value="Znf_C2H2_type"/>
</dbReference>
<protein>
    <recommendedName>
        <fullName evidence="2">DZF domain-containing protein</fullName>
    </recommendedName>
</protein>
<dbReference type="SMART" id="SM00451">
    <property type="entry name" value="ZnF_U1"/>
    <property type="match status" value="3"/>
</dbReference>
<feature type="compositionally biased region" description="Polar residues" evidence="1">
    <location>
        <begin position="158"/>
        <end position="168"/>
    </location>
</feature>
<feature type="region of interest" description="Disordered" evidence="1">
    <location>
        <begin position="669"/>
        <end position="695"/>
    </location>
</feature>
<feature type="region of interest" description="Disordered" evidence="1">
    <location>
        <begin position="219"/>
        <end position="252"/>
    </location>
</feature>
<dbReference type="Gene3D" id="3.30.460.10">
    <property type="entry name" value="Beta Polymerase, domain 2"/>
    <property type="match status" value="1"/>
</dbReference>
<dbReference type="Pfam" id="PF20965">
    <property type="entry name" value="DZF_C"/>
    <property type="match status" value="1"/>
</dbReference>
<dbReference type="PROSITE" id="PS00028">
    <property type="entry name" value="ZINC_FINGER_C2H2_1"/>
    <property type="match status" value="1"/>
</dbReference>
<feature type="region of interest" description="Disordered" evidence="1">
    <location>
        <begin position="146"/>
        <end position="204"/>
    </location>
</feature>
<evidence type="ECO:0000256" key="1">
    <source>
        <dbReference type="SAM" id="MobiDB-lite"/>
    </source>
</evidence>
<dbReference type="InterPro" id="IPR049401">
    <property type="entry name" value="DZF_dom_N"/>
</dbReference>
<dbReference type="PANTHER" id="PTHR45762:SF3">
    <property type="entry name" value="ZINC-FINGER PROTEIN AT 72D, ISOFORM B"/>
    <property type="match status" value="1"/>
</dbReference>
<gene>
    <name evidence="3" type="ORF">CTOB1V02_LOCUS3880</name>
</gene>
<proteinExistence type="predicted"/>
<dbReference type="SMART" id="SM00355">
    <property type="entry name" value="ZnF_C2H2"/>
    <property type="match status" value="3"/>
</dbReference>
<dbReference type="AlphaFoldDB" id="A0A7R8W7T2"/>
<dbReference type="Gene3D" id="3.30.160.60">
    <property type="entry name" value="Classic Zinc Finger"/>
    <property type="match status" value="3"/>
</dbReference>
<reference evidence="3" key="1">
    <citation type="submission" date="2020-11" db="EMBL/GenBank/DDBJ databases">
        <authorList>
            <person name="Tran Van P."/>
        </authorList>
    </citation>
    <scope>NUCLEOTIDE SEQUENCE</scope>
</reference>
<dbReference type="InterPro" id="IPR036236">
    <property type="entry name" value="Znf_C2H2_sf"/>
</dbReference>
<dbReference type="GO" id="GO:0003727">
    <property type="term" value="F:single-stranded RNA binding"/>
    <property type="evidence" value="ECO:0007669"/>
    <property type="project" value="TreeGrafter"/>
</dbReference>
<feature type="compositionally biased region" description="Low complexity" evidence="1">
    <location>
        <begin position="146"/>
        <end position="155"/>
    </location>
</feature>
<dbReference type="GO" id="GO:0008270">
    <property type="term" value="F:zinc ion binding"/>
    <property type="evidence" value="ECO:0007669"/>
    <property type="project" value="InterPro"/>
</dbReference>